<evidence type="ECO:0000256" key="1">
    <source>
        <dbReference type="ARBA" id="ARBA00010646"/>
    </source>
</evidence>
<proteinExistence type="inferred from homology"/>
<dbReference type="STRING" id="1122152.GCA_000425905_00611"/>
<dbReference type="PATRIC" id="fig|1122152.4.peg.75"/>
<evidence type="ECO:0000313" key="3">
    <source>
        <dbReference type="Proteomes" id="UP000051931"/>
    </source>
</evidence>
<dbReference type="GO" id="GO:0009253">
    <property type="term" value="P:peptidoglycan catabolic process"/>
    <property type="evidence" value="ECO:0007669"/>
    <property type="project" value="InterPro"/>
</dbReference>
<sequence>MIVAFIVVVAGLFFAYKSFPRQTTLPANANLSVIGAELDQSKDYVDLHQLESNGLSFVYLRATQGKSYFDEDYNLYRDQIQGTRMAFGTVIYFSDQSTVASQWNFFQKKVGANSGSLPILLKPAQGVRKNSRFYRQMGQMATRFLTTNKMVMVLVPKKYQMYFPSETRFLNDEQHVPNKNLYAFWQYTNHGHVKNTKNMEDNVTMYAYNGTMGQYKQLYGELTQ</sequence>
<dbReference type="EMBL" id="AZFB01000001">
    <property type="protein sequence ID" value="KRL63828.1"/>
    <property type="molecule type" value="Genomic_DNA"/>
</dbReference>
<dbReference type="InterPro" id="IPR002053">
    <property type="entry name" value="Glyco_hydro_25"/>
</dbReference>
<keyword evidence="3" id="KW-1185">Reference proteome</keyword>
<name>A0A0R1S8H5_9LACO</name>
<organism evidence="2 3">
    <name type="scientific">Lactobacillus psittaci DSM 15354</name>
    <dbReference type="NCBI Taxonomy" id="1122152"/>
    <lineage>
        <taxon>Bacteria</taxon>
        <taxon>Bacillati</taxon>
        <taxon>Bacillota</taxon>
        <taxon>Bacilli</taxon>
        <taxon>Lactobacillales</taxon>
        <taxon>Lactobacillaceae</taxon>
        <taxon>Lactobacillus</taxon>
    </lineage>
</organism>
<evidence type="ECO:0000313" key="2">
    <source>
        <dbReference type="EMBL" id="KRL63828.1"/>
    </source>
</evidence>
<dbReference type="eggNOG" id="COG3757">
    <property type="taxonomic scope" value="Bacteria"/>
</dbReference>
<accession>A0A0R1S8H5</accession>
<dbReference type="Gene3D" id="3.20.20.80">
    <property type="entry name" value="Glycosidases"/>
    <property type="match status" value="1"/>
</dbReference>
<gene>
    <name evidence="2" type="ORF">FC23_GL000075</name>
</gene>
<dbReference type="Proteomes" id="UP000051931">
    <property type="component" value="Unassembled WGS sequence"/>
</dbReference>
<dbReference type="SUPFAM" id="SSF51445">
    <property type="entry name" value="(Trans)glycosidases"/>
    <property type="match status" value="1"/>
</dbReference>
<dbReference type="Pfam" id="PF01183">
    <property type="entry name" value="Glyco_hydro_25"/>
    <property type="match status" value="1"/>
</dbReference>
<dbReference type="InterPro" id="IPR017853">
    <property type="entry name" value="GH"/>
</dbReference>
<keyword evidence="2" id="KW-0378">Hydrolase</keyword>
<dbReference type="GO" id="GO:0003796">
    <property type="term" value="F:lysozyme activity"/>
    <property type="evidence" value="ECO:0007669"/>
    <property type="project" value="InterPro"/>
</dbReference>
<comment type="caution">
    <text evidence="2">The sequence shown here is derived from an EMBL/GenBank/DDBJ whole genome shotgun (WGS) entry which is preliminary data.</text>
</comment>
<reference evidence="2 3" key="1">
    <citation type="journal article" date="2015" name="Genome Announc.">
        <title>Expanding the biotechnology potential of lactobacilli through comparative genomics of 213 strains and associated genera.</title>
        <authorList>
            <person name="Sun Z."/>
            <person name="Harris H.M."/>
            <person name="McCann A."/>
            <person name="Guo C."/>
            <person name="Argimon S."/>
            <person name="Zhang W."/>
            <person name="Yang X."/>
            <person name="Jeffery I.B."/>
            <person name="Cooney J.C."/>
            <person name="Kagawa T.F."/>
            <person name="Liu W."/>
            <person name="Song Y."/>
            <person name="Salvetti E."/>
            <person name="Wrobel A."/>
            <person name="Rasinkangas P."/>
            <person name="Parkhill J."/>
            <person name="Rea M.C."/>
            <person name="O'Sullivan O."/>
            <person name="Ritari J."/>
            <person name="Douillard F.P."/>
            <person name="Paul Ross R."/>
            <person name="Yang R."/>
            <person name="Briner A.E."/>
            <person name="Felis G.E."/>
            <person name="de Vos W.M."/>
            <person name="Barrangou R."/>
            <person name="Klaenhammer T.R."/>
            <person name="Caufield P.W."/>
            <person name="Cui Y."/>
            <person name="Zhang H."/>
            <person name="O'Toole P.W."/>
        </authorList>
    </citation>
    <scope>NUCLEOTIDE SEQUENCE [LARGE SCALE GENOMIC DNA]</scope>
    <source>
        <strain evidence="2 3">DSM 15354</strain>
    </source>
</reference>
<comment type="similarity">
    <text evidence="1">Belongs to the glycosyl hydrolase 25 family.</text>
</comment>
<dbReference type="GO" id="GO:0016998">
    <property type="term" value="P:cell wall macromolecule catabolic process"/>
    <property type="evidence" value="ECO:0007669"/>
    <property type="project" value="InterPro"/>
</dbReference>
<dbReference type="AlphaFoldDB" id="A0A0R1S8H5"/>
<protein>
    <submittedName>
        <fullName evidence="2">Glycosyl hydrolase, family 25</fullName>
    </submittedName>
</protein>